<dbReference type="Proteomes" id="UP000196158">
    <property type="component" value="Unassembled WGS sequence"/>
</dbReference>
<evidence type="ECO:0000256" key="2">
    <source>
        <dbReference type="SAM" id="MobiDB-lite"/>
    </source>
</evidence>
<dbReference type="PANTHER" id="PTHR19305">
    <property type="entry name" value="SYNAPTOSOMAL ASSOCIATED PROTEIN"/>
    <property type="match status" value="1"/>
</dbReference>
<dbReference type="SUPFAM" id="SSF58038">
    <property type="entry name" value="SNARE fusion complex"/>
    <property type="match status" value="2"/>
</dbReference>
<evidence type="ECO:0000256" key="1">
    <source>
        <dbReference type="ARBA" id="ARBA00009480"/>
    </source>
</evidence>
<protein>
    <recommendedName>
        <fullName evidence="5">t-SNARE coiled-coil homology domain-containing protein</fullName>
    </recommendedName>
</protein>
<dbReference type="EMBL" id="FXLY01000006">
    <property type="protein sequence ID" value="SMN20956.1"/>
    <property type="molecule type" value="Genomic_DNA"/>
</dbReference>
<dbReference type="GO" id="GO:0005886">
    <property type="term" value="C:plasma membrane"/>
    <property type="evidence" value="ECO:0007669"/>
    <property type="project" value="TreeGrafter"/>
</dbReference>
<dbReference type="AlphaFoldDB" id="A0A1X7R6T1"/>
<feature type="region of interest" description="Disordered" evidence="2">
    <location>
        <begin position="1"/>
        <end position="23"/>
    </location>
</feature>
<evidence type="ECO:0000313" key="3">
    <source>
        <dbReference type="EMBL" id="SMN20956.1"/>
    </source>
</evidence>
<dbReference type="GO" id="GO:0019905">
    <property type="term" value="F:syntaxin binding"/>
    <property type="evidence" value="ECO:0007669"/>
    <property type="project" value="TreeGrafter"/>
</dbReference>
<name>A0A1X7R6T1_9SACH</name>
<gene>
    <name evidence="3" type="ORF">KASA_0M03949G</name>
</gene>
<evidence type="ECO:0008006" key="5">
    <source>
        <dbReference type="Google" id="ProtNLM"/>
    </source>
</evidence>
<organism evidence="3 4">
    <name type="scientific">Maudiozyma saulgeensis</name>
    <dbReference type="NCBI Taxonomy" id="1789683"/>
    <lineage>
        <taxon>Eukaryota</taxon>
        <taxon>Fungi</taxon>
        <taxon>Dikarya</taxon>
        <taxon>Ascomycota</taxon>
        <taxon>Saccharomycotina</taxon>
        <taxon>Saccharomycetes</taxon>
        <taxon>Saccharomycetales</taxon>
        <taxon>Saccharomycetaceae</taxon>
        <taxon>Maudiozyma</taxon>
    </lineage>
</organism>
<evidence type="ECO:0000313" key="4">
    <source>
        <dbReference type="Proteomes" id="UP000196158"/>
    </source>
</evidence>
<dbReference type="GO" id="GO:0005484">
    <property type="term" value="F:SNAP receptor activity"/>
    <property type="evidence" value="ECO:0007669"/>
    <property type="project" value="TreeGrafter"/>
</dbReference>
<proteinExistence type="inferred from homology"/>
<keyword evidence="4" id="KW-1185">Reference proteome</keyword>
<reference evidence="3 4" key="1">
    <citation type="submission" date="2017-04" db="EMBL/GenBank/DDBJ databases">
        <authorList>
            <person name="Afonso C.L."/>
            <person name="Miller P.J."/>
            <person name="Scott M.A."/>
            <person name="Spackman E."/>
            <person name="Goraichik I."/>
            <person name="Dimitrov K.M."/>
            <person name="Suarez D.L."/>
            <person name="Swayne D.E."/>
        </authorList>
    </citation>
    <scope>NUCLEOTIDE SEQUENCE [LARGE SCALE GENOMIC DNA]</scope>
</reference>
<dbReference type="CDD" id="cd15841">
    <property type="entry name" value="SNARE_Qc"/>
    <property type="match status" value="1"/>
</dbReference>
<dbReference type="Gene3D" id="1.20.5.110">
    <property type="match status" value="2"/>
</dbReference>
<dbReference type="GO" id="GO:0006906">
    <property type="term" value="P:vesicle fusion"/>
    <property type="evidence" value="ECO:0007669"/>
    <property type="project" value="TreeGrafter"/>
</dbReference>
<sequence length="349" mass="40345">MRIRHSRHSEVGKRSSRKHHSSYLKIKEQVVQYGRHAKAKLHRISKPKENSHIFIRNNEHQGMVKKRASLRTKLYKGTGFRRKRKSEDSAKVADYGKSVSNSIKENQYYHIYNSFDDEINKFESPPGSADSSFQQQKQVYLVKNNSLQSLKNMIKMGYEAESSGTHALDRLQCQHDILRDVDNKLDRMQVYNKRASDNIMHLRGLKPLNNVAPRFDDVENRSINVLDIKGTPLKSKNYLENYNYASTTAVSSRATDLLNYSPEYTPRRYDVQFEFSSPDGDIDSYINKALDEVGNISRKLRYIAQETSEELDCQLNRLAYTEDSLQRVGSKINNNSNKLESMVGKSNSF</sequence>
<dbReference type="STRING" id="1789683.A0A1X7R6T1"/>
<dbReference type="OrthoDB" id="18679at2759"/>
<dbReference type="GO" id="GO:0006887">
    <property type="term" value="P:exocytosis"/>
    <property type="evidence" value="ECO:0007669"/>
    <property type="project" value="TreeGrafter"/>
</dbReference>
<accession>A0A1X7R6T1</accession>
<dbReference type="GO" id="GO:0031201">
    <property type="term" value="C:SNARE complex"/>
    <property type="evidence" value="ECO:0007669"/>
    <property type="project" value="TreeGrafter"/>
</dbReference>
<dbReference type="PANTHER" id="PTHR19305:SF9">
    <property type="entry name" value="SYNAPTOSOMAL-ASSOCIATED PROTEIN 29"/>
    <property type="match status" value="1"/>
</dbReference>
<comment type="similarity">
    <text evidence="1">Belongs to the SNAP-25 family.</text>
</comment>